<keyword evidence="4" id="KW-1185">Reference proteome</keyword>
<dbReference type="Pfam" id="PF00107">
    <property type="entry name" value="ADH_zinc_N"/>
    <property type="match status" value="1"/>
</dbReference>
<keyword evidence="1" id="KW-0521">NADP</keyword>
<dbReference type="Gene3D" id="3.90.180.10">
    <property type="entry name" value="Medium-chain alcohol dehydrogenases, catalytic domain"/>
    <property type="match status" value="1"/>
</dbReference>
<feature type="domain" description="Enoyl reductase (ER)" evidence="2">
    <location>
        <begin position="10"/>
        <end position="321"/>
    </location>
</feature>
<comment type="caution">
    <text evidence="3">The sequence shown here is derived from an EMBL/GenBank/DDBJ whole genome shotgun (WGS) entry which is preliminary data.</text>
</comment>
<gene>
    <name evidence="3" type="ORF">AUP43_14750</name>
</gene>
<dbReference type="EMBL" id="LPXN01000170">
    <property type="protein sequence ID" value="KZC98804.1"/>
    <property type="molecule type" value="Genomic_DNA"/>
</dbReference>
<dbReference type="AlphaFoldDB" id="A0A154VC30"/>
<dbReference type="RefSeq" id="WP_067560146.1">
    <property type="nucleotide sequence ID" value="NZ_LPXN01000170.1"/>
</dbReference>
<organism evidence="3 4">
    <name type="scientific">Oceanibaculum pacificum</name>
    <dbReference type="NCBI Taxonomy" id="580166"/>
    <lineage>
        <taxon>Bacteria</taxon>
        <taxon>Pseudomonadati</taxon>
        <taxon>Pseudomonadota</taxon>
        <taxon>Alphaproteobacteria</taxon>
        <taxon>Rhodospirillales</taxon>
        <taxon>Oceanibaculaceae</taxon>
        <taxon>Oceanibaculum</taxon>
    </lineage>
</organism>
<evidence type="ECO:0000256" key="1">
    <source>
        <dbReference type="ARBA" id="ARBA00022857"/>
    </source>
</evidence>
<dbReference type="GO" id="GO:0016491">
    <property type="term" value="F:oxidoreductase activity"/>
    <property type="evidence" value="ECO:0007669"/>
    <property type="project" value="InterPro"/>
</dbReference>
<sequence>MRAVWYEEKGLPADVLTFGEMPDPQPGPGEVRVRVMVSGINPTDSKRRSNGRELALHPRIVPHQDGAGIIDQVGPGVDEARIGKRVWIFAAQAKRPFGTAAEYTCIPSDYAVDLPAAARLEDGACIGVPAVTAHRSLFADGDLNGKTVLVTGATGRVGRYAVQLAKWAGAKVIATGSTAEKRDLAMALGADHAIGTGNLLEEAKAVASKGIDHAVDVAFGTNIDAVTELMRPNGTIATYASDAVARPSLPFHLLMYKNINIRMVAIFDMPEDAKRQAFADINRCLAEGRLKHHIDSRYKLEQTVQAHEALEAGAVQGSLLIEVAKA</sequence>
<dbReference type="SUPFAM" id="SSF50129">
    <property type="entry name" value="GroES-like"/>
    <property type="match status" value="1"/>
</dbReference>
<dbReference type="PANTHER" id="PTHR44154">
    <property type="entry name" value="QUINONE OXIDOREDUCTASE"/>
    <property type="match status" value="1"/>
</dbReference>
<dbReference type="InterPro" id="IPR036291">
    <property type="entry name" value="NAD(P)-bd_dom_sf"/>
</dbReference>
<proteinExistence type="predicted"/>
<dbReference type="InterPro" id="IPR051603">
    <property type="entry name" value="Zinc-ADH_QOR/CCCR"/>
</dbReference>
<dbReference type="Proteomes" id="UP000076400">
    <property type="component" value="Unassembled WGS sequence"/>
</dbReference>
<dbReference type="InterPro" id="IPR020843">
    <property type="entry name" value="ER"/>
</dbReference>
<accession>A0A154VC30</accession>
<dbReference type="STRING" id="580166.AUP43_14750"/>
<dbReference type="CDD" id="cd08253">
    <property type="entry name" value="zeta_crystallin"/>
    <property type="match status" value="1"/>
</dbReference>
<dbReference type="PANTHER" id="PTHR44154:SF1">
    <property type="entry name" value="QUINONE OXIDOREDUCTASE"/>
    <property type="match status" value="1"/>
</dbReference>
<evidence type="ECO:0000313" key="4">
    <source>
        <dbReference type="Proteomes" id="UP000076400"/>
    </source>
</evidence>
<dbReference type="InterPro" id="IPR013149">
    <property type="entry name" value="ADH-like_C"/>
</dbReference>
<dbReference type="Gene3D" id="3.40.50.720">
    <property type="entry name" value="NAD(P)-binding Rossmann-like Domain"/>
    <property type="match status" value="1"/>
</dbReference>
<dbReference type="InterPro" id="IPR013154">
    <property type="entry name" value="ADH-like_N"/>
</dbReference>
<protein>
    <recommendedName>
        <fullName evidence="2">Enoyl reductase (ER) domain-containing protein</fullName>
    </recommendedName>
</protein>
<dbReference type="SUPFAM" id="SSF51735">
    <property type="entry name" value="NAD(P)-binding Rossmann-fold domains"/>
    <property type="match status" value="1"/>
</dbReference>
<dbReference type="SMART" id="SM00829">
    <property type="entry name" value="PKS_ER"/>
    <property type="match status" value="1"/>
</dbReference>
<dbReference type="Pfam" id="PF08240">
    <property type="entry name" value="ADH_N"/>
    <property type="match status" value="1"/>
</dbReference>
<name>A0A154VC30_9PROT</name>
<dbReference type="InterPro" id="IPR011032">
    <property type="entry name" value="GroES-like_sf"/>
</dbReference>
<dbReference type="OrthoDB" id="7355832at2"/>
<evidence type="ECO:0000313" key="3">
    <source>
        <dbReference type="EMBL" id="KZC98804.1"/>
    </source>
</evidence>
<evidence type="ECO:0000259" key="2">
    <source>
        <dbReference type="SMART" id="SM00829"/>
    </source>
</evidence>
<reference evidence="3 4" key="1">
    <citation type="submission" date="2015-12" db="EMBL/GenBank/DDBJ databases">
        <title>Genome sequence of Oceanibaculum pacificum MCCC 1A02656.</title>
        <authorList>
            <person name="Lu L."/>
            <person name="Lai Q."/>
            <person name="Shao Z."/>
            <person name="Qian P."/>
        </authorList>
    </citation>
    <scope>NUCLEOTIDE SEQUENCE [LARGE SCALE GENOMIC DNA]</scope>
    <source>
        <strain evidence="3 4">MCCC 1A02656</strain>
    </source>
</reference>